<accession>A0A9D7F818</accession>
<gene>
    <name evidence="1" type="ORF">IPJ48_12500</name>
</gene>
<dbReference type="AlphaFoldDB" id="A0A9D7F818"/>
<dbReference type="Proteomes" id="UP000886602">
    <property type="component" value="Unassembled WGS sequence"/>
</dbReference>
<protein>
    <submittedName>
        <fullName evidence="1">Uncharacterized protein</fullName>
    </submittedName>
</protein>
<reference evidence="1" key="1">
    <citation type="submission" date="2020-10" db="EMBL/GenBank/DDBJ databases">
        <title>Connecting structure to function with the recovery of over 1000 high-quality activated sludge metagenome-assembled genomes encoding full-length rRNA genes using long-read sequencing.</title>
        <authorList>
            <person name="Singleton C.M."/>
            <person name="Petriglieri F."/>
            <person name="Kristensen J.M."/>
            <person name="Kirkegaard R.H."/>
            <person name="Michaelsen T.Y."/>
            <person name="Andersen M.H."/>
            <person name="Karst S.M."/>
            <person name="Dueholm M.S."/>
            <person name="Nielsen P.H."/>
            <person name="Albertsen M."/>
        </authorList>
    </citation>
    <scope>NUCLEOTIDE SEQUENCE</scope>
    <source>
        <strain evidence="1">EsbW_18-Q3-R4-48_MAXAC.044</strain>
    </source>
</reference>
<dbReference type="EMBL" id="JADJNC010000019">
    <property type="protein sequence ID" value="MBK7423849.1"/>
    <property type="molecule type" value="Genomic_DNA"/>
</dbReference>
<comment type="caution">
    <text evidence="1">The sequence shown here is derived from an EMBL/GenBank/DDBJ whole genome shotgun (WGS) entry which is preliminary data.</text>
</comment>
<sequence length="73" mass="7965">MARKKSVWFPQIGTVASYIGRAGKLARGGYNVRVVAETCADRMLVEAIGRSGSPVRFTVKRENLAPLQPGLFD</sequence>
<evidence type="ECO:0000313" key="2">
    <source>
        <dbReference type="Proteomes" id="UP000886602"/>
    </source>
</evidence>
<proteinExistence type="predicted"/>
<name>A0A9D7F818_9RHOO</name>
<organism evidence="1 2">
    <name type="scientific">Candidatus Propionivibrio dominans</name>
    <dbReference type="NCBI Taxonomy" id="2954373"/>
    <lineage>
        <taxon>Bacteria</taxon>
        <taxon>Pseudomonadati</taxon>
        <taxon>Pseudomonadota</taxon>
        <taxon>Betaproteobacteria</taxon>
        <taxon>Rhodocyclales</taxon>
        <taxon>Rhodocyclaceae</taxon>
        <taxon>Propionivibrio</taxon>
    </lineage>
</organism>
<evidence type="ECO:0000313" key="1">
    <source>
        <dbReference type="EMBL" id="MBK7423849.1"/>
    </source>
</evidence>